<evidence type="ECO:0000256" key="1">
    <source>
        <dbReference type="ARBA" id="ARBA00022801"/>
    </source>
</evidence>
<gene>
    <name evidence="4" type="ORF">SAMN05192582_100474</name>
</gene>
<sequence length="750" mass="82791">MKYINNKIIAFTLIAASIMSCTDEYNCQLQVEKPQNAAINEYLAQFDLLKSYIDRSGTPFQLAVNVPGSEFVKKEIAFSTVFTNFDAVDMNGSYDPLNTLKEDGTYNFGGMQTAADVAAEAGVTLYGGVLCSNQGQRAAYYNKLIEPIDIPVEVQKGTTKLFNFENDEIGTSYPMTGNSSAVVEEDPTGESGHVLHVGTDDVKAAYSYPKFHVVLPGGRKLGDYVRLNIDLRFVKDHGIYGTGLRVFIQGQEFNLGTNGATFCGAGDKWKREGTINLKDATAPGLVVPESFGSLTEFDLAIGSASTSAQFYLDNISMDYEVSGKGTTVINFEGDNLNTVYPMVAGAGAPNSGTATVVEDPERETGHVLYIDQASHYFPEFTVKLAEGKTLGDYTGMSMDMRLLKGMYGYGMYVKINGQLLNLHQNAAAYGYAENDTWKRDGVFVTFVKEGTYTALGEAVPATTIEIPNVMKDLNEITFAIGSSSGNWTAYIDNLIFTWEAKPQHIEKTPEEKKEIFTKEMEKWIGGMVYAGVNETKSVKAWNIIGNPLDKTVNDNTFNWGEYLGEVDYARTAVKIARDTVKNANVDLELFVSNTFGQYDEMGNMADELISLVDAWEADNVTKIDGYNILLNAIYSKDVVFQEGNKTMITNLFDKLGKTGKLIRVSDLSMMVEELDGNFIAINKLTEEDRAAAASYMAFIMQEYRRLIPADKQYGISISGITETNTGYKLCPWTSDYNRNEMYEGIVDGLK</sequence>
<dbReference type="Gene3D" id="3.20.20.80">
    <property type="entry name" value="Glycosidases"/>
    <property type="match status" value="1"/>
</dbReference>
<reference evidence="5" key="1">
    <citation type="submission" date="2016-10" db="EMBL/GenBank/DDBJ databases">
        <authorList>
            <person name="Varghese N."/>
            <person name="Submissions S."/>
        </authorList>
    </citation>
    <scope>NUCLEOTIDE SEQUENCE [LARGE SCALE GENOMIC DNA]</scope>
    <source>
        <strain evidence="5">NLAE-zl-C57</strain>
    </source>
</reference>
<proteinExistence type="predicted"/>
<keyword evidence="2" id="KW-0119">Carbohydrate metabolism</keyword>
<organism evidence="4 5">
    <name type="scientific">Bacteroides ovatus</name>
    <dbReference type="NCBI Taxonomy" id="28116"/>
    <lineage>
        <taxon>Bacteria</taxon>
        <taxon>Pseudomonadati</taxon>
        <taxon>Bacteroidota</taxon>
        <taxon>Bacteroidia</taxon>
        <taxon>Bacteroidales</taxon>
        <taxon>Bacteroidaceae</taxon>
        <taxon>Bacteroides</taxon>
    </lineage>
</organism>
<protein>
    <submittedName>
        <fullName evidence="4">Glycosyl hydrolase family 10</fullName>
    </submittedName>
</protein>
<name>A0A1G8BJY7_BACOV</name>
<evidence type="ECO:0000256" key="2">
    <source>
        <dbReference type="ARBA" id="ARBA00023277"/>
    </source>
</evidence>
<dbReference type="SUPFAM" id="SSF51445">
    <property type="entry name" value="(Trans)glycosidases"/>
    <property type="match status" value="1"/>
</dbReference>
<dbReference type="Proteomes" id="UP000181870">
    <property type="component" value="Unassembled WGS sequence"/>
</dbReference>
<keyword evidence="1 4" id="KW-0378">Hydrolase</keyword>
<dbReference type="InterPro" id="IPR001000">
    <property type="entry name" value="GH10_dom"/>
</dbReference>
<evidence type="ECO:0000313" key="5">
    <source>
        <dbReference type="Proteomes" id="UP000181870"/>
    </source>
</evidence>
<dbReference type="PROSITE" id="PS51257">
    <property type="entry name" value="PROKAR_LIPOPROTEIN"/>
    <property type="match status" value="1"/>
</dbReference>
<dbReference type="EMBL" id="FNDO01000004">
    <property type="protein sequence ID" value="SDH33546.1"/>
    <property type="molecule type" value="Genomic_DNA"/>
</dbReference>
<keyword evidence="3" id="KW-0624">Polysaccharide degradation</keyword>
<dbReference type="AlphaFoldDB" id="A0A1G8BJY7"/>
<evidence type="ECO:0000256" key="3">
    <source>
        <dbReference type="ARBA" id="ARBA00023326"/>
    </source>
</evidence>
<accession>A0A1G8BJY7</accession>
<dbReference type="InterPro" id="IPR017853">
    <property type="entry name" value="GH"/>
</dbReference>
<evidence type="ECO:0000313" key="4">
    <source>
        <dbReference type="EMBL" id="SDH33546.1"/>
    </source>
</evidence>
<dbReference type="GO" id="GO:0000272">
    <property type="term" value="P:polysaccharide catabolic process"/>
    <property type="evidence" value="ECO:0007669"/>
    <property type="project" value="UniProtKB-KW"/>
</dbReference>
<dbReference type="RefSeq" id="WP_070782495.1">
    <property type="nucleotide sequence ID" value="NZ_CAXSRA010000007.1"/>
</dbReference>
<dbReference type="Pfam" id="PF00331">
    <property type="entry name" value="Glyco_hydro_10"/>
    <property type="match status" value="1"/>
</dbReference>
<dbReference type="GO" id="GO:0004553">
    <property type="term" value="F:hydrolase activity, hydrolyzing O-glycosyl compounds"/>
    <property type="evidence" value="ECO:0007669"/>
    <property type="project" value="InterPro"/>
</dbReference>